<feature type="domain" description="CoA carboxyltransferase N-terminal" evidence="1">
    <location>
        <begin position="1"/>
        <end position="148"/>
    </location>
</feature>
<dbReference type="GO" id="GO:0006633">
    <property type="term" value="P:fatty acid biosynthetic process"/>
    <property type="evidence" value="ECO:0007669"/>
    <property type="project" value="TreeGrafter"/>
</dbReference>
<dbReference type="PANTHER" id="PTHR45728">
    <property type="entry name" value="ACETYL-COA CARBOXYLASE, ISOFORM A"/>
    <property type="match status" value="1"/>
</dbReference>
<dbReference type="PROSITE" id="PS50980">
    <property type="entry name" value="COA_CT_NTER"/>
    <property type="match status" value="1"/>
</dbReference>
<dbReference type="AlphaFoldDB" id="A0A183DI29"/>
<sequence length="197" mass="21750">LQQIVKTDRRNGFNQIDGIIGKERDLGVENLVGSGMIAGETSRAYNEVVTYSLVTGRTVGIGSYVARLSRRICQVENADIILTGAPALNSLLGREVYTSNGQLGGTEIMTRNGVTHSSVMNDYEGVCQILRWLSHTRRSVKAPFKQHECEDPIDRCVSYVPSPNKESDPRLMMTGTDVLPGFFDKGSFEEDDGLFKE</sequence>
<accession>A0A183DI29</accession>
<evidence type="ECO:0000259" key="1">
    <source>
        <dbReference type="PROSITE" id="PS50980"/>
    </source>
</evidence>
<dbReference type="GO" id="GO:0003989">
    <property type="term" value="F:acetyl-CoA carboxylase activity"/>
    <property type="evidence" value="ECO:0007669"/>
    <property type="project" value="InterPro"/>
</dbReference>
<dbReference type="PANTHER" id="PTHR45728:SF3">
    <property type="entry name" value="ACETYL-COA CARBOXYLASE"/>
    <property type="match status" value="1"/>
</dbReference>
<dbReference type="WBParaSite" id="GPUH_0000837901-mRNA-1">
    <property type="protein sequence ID" value="GPUH_0000837901-mRNA-1"/>
    <property type="gene ID" value="GPUH_0000837901"/>
</dbReference>
<evidence type="ECO:0000313" key="2">
    <source>
        <dbReference type="WBParaSite" id="GPUH_0000837901-mRNA-1"/>
    </source>
</evidence>
<protein>
    <submittedName>
        <fullName evidence="2">CoA carboxyltransferase N-terminal domain-containing protein</fullName>
    </submittedName>
</protein>
<dbReference type="SUPFAM" id="SSF52096">
    <property type="entry name" value="ClpP/crotonase"/>
    <property type="match status" value="2"/>
</dbReference>
<reference evidence="2" key="1">
    <citation type="submission" date="2016-06" db="UniProtKB">
        <authorList>
            <consortium name="WormBaseParasite"/>
        </authorList>
    </citation>
    <scope>IDENTIFICATION</scope>
</reference>
<name>A0A183DI29_9BILA</name>
<organism evidence="2">
    <name type="scientific">Gongylonema pulchrum</name>
    <dbReference type="NCBI Taxonomy" id="637853"/>
    <lineage>
        <taxon>Eukaryota</taxon>
        <taxon>Metazoa</taxon>
        <taxon>Ecdysozoa</taxon>
        <taxon>Nematoda</taxon>
        <taxon>Chromadorea</taxon>
        <taxon>Rhabditida</taxon>
        <taxon>Spirurina</taxon>
        <taxon>Spiruromorpha</taxon>
        <taxon>Spiruroidea</taxon>
        <taxon>Gongylonematidae</taxon>
        <taxon>Gongylonema</taxon>
    </lineage>
</organism>
<dbReference type="InterPro" id="IPR049076">
    <property type="entry name" value="ACCA"/>
</dbReference>
<dbReference type="InterPro" id="IPR011762">
    <property type="entry name" value="COA_CT_N"/>
</dbReference>
<dbReference type="GO" id="GO:0005739">
    <property type="term" value="C:mitochondrion"/>
    <property type="evidence" value="ECO:0007669"/>
    <property type="project" value="TreeGrafter"/>
</dbReference>
<proteinExistence type="predicted"/>
<dbReference type="InterPro" id="IPR034733">
    <property type="entry name" value="AcCoA_carboxyl_beta"/>
</dbReference>
<dbReference type="Pfam" id="PF01039">
    <property type="entry name" value="Carboxyl_trans"/>
    <property type="match status" value="1"/>
</dbReference>
<dbReference type="Gene3D" id="3.90.226.10">
    <property type="entry name" value="2-enoyl-CoA Hydratase, Chain A, domain 1"/>
    <property type="match status" value="2"/>
</dbReference>
<dbReference type="InterPro" id="IPR029045">
    <property type="entry name" value="ClpP/crotonase-like_dom_sf"/>
</dbReference>